<dbReference type="EMBL" id="FONW01000002">
    <property type="protein sequence ID" value="SFF09936.1"/>
    <property type="molecule type" value="Genomic_DNA"/>
</dbReference>
<name>A0A1I2FZJ5_9BACT</name>
<dbReference type="PROSITE" id="PS50007">
    <property type="entry name" value="PIPLC_X_DOMAIN"/>
    <property type="match status" value="1"/>
</dbReference>
<keyword evidence="2" id="KW-1185">Reference proteome</keyword>
<dbReference type="Proteomes" id="UP000198964">
    <property type="component" value="Unassembled WGS sequence"/>
</dbReference>
<dbReference type="GO" id="GO:0008081">
    <property type="term" value="F:phosphoric diester hydrolase activity"/>
    <property type="evidence" value="ECO:0007669"/>
    <property type="project" value="InterPro"/>
</dbReference>
<gene>
    <name evidence="1" type="ORF">SAMN05216283_102661</name>
</gene>
<proteinExistence type="predicted"/>
<dbReference type="Pfam" id="PF16670">
    <property type="entry name" value="PI-PLC-C1"/>
    <property type="match status" value="1"/>
</dbReference>
<organism evidence="1 2">
    <name type="scientific">Sunxiuqinia elliptica</name>
    <dbReference type="NCBI Taxonomy" id="655355"/>
    <lineage>
        <taxon>Bacteria</taxon>
        <taxon>Pseudomonadati</taxon>
        <taxon>Bacteroidota</taxon>
        <taxon>Bacteroidia</taxon>
        <taxon>Marinilabiliales</taxon>
        <taxon>Prolixibacteraceae</taxon>
        <taxon>Sunxiuqinia</taxon>
    </lineage>
</organism>
<evidence type="ECO:0000313" key="1">
    <source>
        <dbReference type="EMBL" id="SFF09936.1"/>
    </source>
</evidence>
<dbReference type="InterPro" id="IPR017946">
    <property type="entry name" value="PLC-like_Pdiesterase_TIM-brl"/>
</dbReference>
<sequence>MNELTFDQITFKASHNSYDRKESFSEQLTFNPKEPHNSGCMGLELDIWRHSSNYKPFESIGANYFTVAHTLLFGSTPLSSFLSEILDWHHRNSQHSIILITLDIKSAHGGYDKFHEEIDTYLKCHFDEDLIFKPHQLMKDSSLSLCENVIKTGWPALSASEIKGKFIFCLSGNKSWKSEYAKTSLNHRYCFSDQDMSDSDKAVHPPSNGNIVFFNFHIHNSNKDTWMSSIPPFAQKKLITRTYISNSETNWSNCIKANVSAIATDKVSNNSWCKVSNSHGYREKLK</sequence>
<evidence type="ECO:0000313" key="2">
    <source>
        <dbReference type="Proteomes" id="UP000198964"/>
    </source>
</evidence>
<protein>
    <submittedName>
        <fullName evidence="1">Phosphoinositide phospholipase C, Ca2+-dependent</fullName>
    </submittedName>
</protein>
<accession>A0A1I2FZJ5</accession>
<dbReference type="GO" id="GO:0006629">
    <property type="term" value="P:lipid metabolic process"/>
    <property type="evidence" value="ECO:0007669"/>
    <property type="project" value="InterPro"/>
</dbReference>
<dbReference type="InterPro" id="IPR032075">
    <property type="entry name" value="PI-PLC-C1"/>
</dbReference>
<dbReference type="RefSeq" id="WP_093919298.1">
    <property type="nucleotide sequence ID" value="NZ_FONW01000002.1"/>
</dbReference>
<dbReference type="Gene3D" id="3.20.20.190">
    <property type="entry name" value="Phosphatidylinositol (PI) phosphodiesterase"/>
    <property type="match status" value="1"/>
</dbReference>
<dbReference type="SUPFAM" id="SSF51695">
    <property type="entry name" value="PLC-like phosphodiesterases"/>
    <property type="match status" value="1"/>
</dbReference>
<reference evidence="1 2" key="1">
    <citation type="submission" date="2016-10" db="EMBL/GenBank/DDBJ databases">
        <authorList>
            <person name="de Groot N.N."/>
        </authorList>
    </citation>
    <scope>NUCLEOTIDE SEQUENCE [LARGE SCALE GENOMIC DNA]</scope>
    <source>
        <strain evidence="1 2">CGMCC 1.9156</strain>
    </source>
</reference>
<dbReference type="AlphaFoldDB" id="A0A1I2FZJ5"/>